<keyword evidence="3" id="KW-1185">Reference proteome</keyword>
<dbReference type="OrthoDB" id="6360809at2759"/>
<reference evidence="2 3" key="1">
    <citation type="submission" date="2019-05" db="EMBL/GenBank/DDBJ databases">
        <title>Another draft genome of Portunus trituberculatus and its Hox gene families provides insights of decapod evolution.</title>
        <authorList>
            <person name="Jeong J.-H."/>
            <person name="Song I."/>
            <person name="Kim S."/>
            <person name="Choi T."/>
            <person name="Kim D."/>
            <person name="Ryu S."/>
            <person name="Kim W."/>
        </authorList>
    </citation>
    <scope>NUCLEOTIDE SEQUENCE [LARGE SCALE GENOMIC DNA]</scope>
    <source>
        <tissue evidence="2">Muscle</tissue>
    </source>
</reference>
<evidence type="ECO:0000313" key="3">
    <source>
        <dbReference type="Proteomes" id="UP000324222"/>
    </source>
</evidence>
<dbReference type="Proteomes" id="UP000324222">
    <property type="component" value="Unassembled WGS sequence"/>
</dbReference>
<feature type="compositionally biased region" description="Low complexity" evidence="1">
    <location>
        <begin position="111"/>
        <end position="128"/>
    </location>
</feature>
<protein>
    <submittedName>
        <fullName evidence="2">Uncharacterized protein</fullName>
    </submittedName>
</protein>
<dbReference type="EMBL" id="VSRR010001129">
    <property type="protein sequence ID" value="MPC22817.1"/>
    <property type="molecule type" value="Genomic_DNA"/>
</dbReference>
<evidence type="ECO:0000256" key="1">
    <source>
        <dbReference type="SAM" id="MobiDB-lite"/>
    </source>
</evidence>
<proteinExistence type="predicted"/>
<gene>
    <name evidence="2" type="ORF">E2C01_015844</name>
</gene>
<dbReference type="AlphaFoldDB" id="A0A5B7DNZ3"/>
<comment type="caution">
    <text evidence="2">The sequence shown here is derived from an EMBL/GenBank/DDBJ whole genome shotgun (WGS) entry which is preliminary data.</text>
</comment>
<sequence>MRTGDSRRKREGEDTRGLFSLALAKATEPDRTQGHSIGQACKYCTNGKMRPIHFSWDQAVILCDNKKCKSILCASPSDCIIKKELLQYAQEPFSALDPPSLLSDGSGGSSSGIYSEARSSISSPAQSQKSITDEEVELLLKSSYSPLNFKNHMIASKHQMKYQVLFPQMVVISSLVKL</sequence>
<accession>A0A5B7DNZ3</accession>
<evidence type="ECO:0000313" key="2">
    <source>
        <dbReference type="EMBL" id="MPC22817.1"/>
    </source>
</evidence>
<organism evidence="2 3">
    <name type="scientific">Portunus trituberculatus</name>
    <name type="common">Swimming crab</name>
    <name type="synonym">Neptunus trituberculatus</name>
    <dbReference type="NCBI Taxonomy" id="210409"/>
    <lineage>
        <taxon>Eukaryota</taxon>
        <taxon>Metazoa</taxon>
        <taxon>Ecdysozoa</taxon>
        <taxon>Arthropoda</taxon>
        <taxon>Crustacea</taxon>
        <taxon>Multicrustacea</taxon>
        <taxon>Malacostraca</taxon>
        <taxon>Eumalacostraca</taxon>
        <taxon>Eucarida</taxon>
        <taxon>Decapoda</taxon>
        <taxon>Pleocyemata</taxon>
        <taxon>Brachyura</taxon>
        <taxon>Eubrachyura</taxon>
        <taxon>Portunoidea</taxon>
        <taxon>Portunidae</taxon>
        <taxon>Portuninae</taxon>
        <taxon>Portunus</taxon>
    </lineage>
</organism>
<feature type="region of interest" description="Disordered" evidence="1">
    <location>
        <begin position="99"/>
        <end position="128"/>
    </location>
</feature>
<name>A0A5B7DNZ3_PORTR</name>